<dbReference type="SUPFAM" id="SSF47413">
    <property type="entry name" value="lambda repressor-like DNA-binding domains"/>
    <property type="match status" value="1"/>
</dbReference>
<dbReference type="PANTHER" id="PTHR46797:SF1">
    <property type="entry name" value="METHYLPHOSPHONATE SYNTHASE"/>
    <property type="match status" value="1"/>
</dbReference>
<organism evidence="3 4">
    <name type="scientific">Lutispora thermophila DSM 19022</name>
    <dbReference type="NCBI Taxonomy" id="1122184"/>
    <lineage>
        <taxon>Bacteria</taxon>
        <taxon>Bacillati</taxon>
        <taxon>Bacillota</taxon>
        <taxon>Clostridia</taxon>
        <taxon>Lutisporales</taxon>
        <taxon>Lutisporaceae</taxon>
        <taxon>Lutispora</taxon>
    </lineage>
</organism>
<protein>
    <submittedName>
        <fullName evidence="3">Peptidase S24-like</fullName>
    </submittedName>
</protein>
<dbReference type="InterPro" id="IPR001387">
    <property type="entry name" value="Cro/C1-type_HTH"/>
</dbReference>
<reference evidence="3 4" key="1">
    <citation type="submission" date="2016-11" db="EMBL/GenBank/DDBJ databases">
        <authorList>
            <person name="Jaros S."/>
            <person name="Januszkiewicz K."/>
            <person name="Wedrychowicz H."/>
        </authorList>
    </citation>
    <scope>NUCLEOTIDE SEQUENCE [LARGE SCALE GENOMIC DNA]</scope>
    <source>
        <strain evidence="3 4">DSM 19022</strain>
    </source>
</reference>
<dbReference type="GO" id="GO:0003700">
    <property type="term" value="F:DNA-binding transcription factor activity"/>
    <property type="evidence" value="ECO:0007669"/>
    <property type="project" value="TreeGrafter"/>
</dbReference>
<dbReference type="CDD" id="cd06529">
    <property type="entry name" value="S24_LexA-like"/>
    <property type="match status" value="1"/>
</dbReference>
<evidence type="ECO:0000313" key="4">
    <source>
        <dbReference type="Proteomes" id="UP000184442"/>
    </source>
</evidence>
<dbReference type="RefSeq" id="WP_073024735.1">
    <property type="nucleotide sequence ID" value="NZ_FQZS01000005.1"/>
</dbReference>
<dbReference type="InterPro" id="IPR050807">
    <property type="entry name" value="TransReg_Diox_bact_type"/>
</dbReference>
<dbReference type="InterPro" id="IPR039418">
    <property type="entry name" value="LexA-like"/>
</dbReference>
<evidence type="ECO:0000256" key="1">
    <source>
        <dbReference type="ARBA" id="ARBA00023125"/>
    </source>
</evidence>
<dbReference type="CDD" id="cd00093">
    <property type="entry name" value="HTH_XRE"/>
    <property type="match status" value="1"/>
</dbReference>
<dbReference type="SUPFAM" id="SSF51306">
    <property type="entry name" value="LexA/Signal peptidase"/>
    <property type="match status" value="1"/>
</dbReference>
<dbReference type="PANTHER" id="PTHR46797">
    <property type="entry name" value="HTH-TYPE TRANSCRIPTIONAL REGULATOR"/>
    <property type="match status" value="1"/>
</dbReference>
<dbReference type="Pfam" id="PF01381">
    <property type="entry name" value="HTH_3"/>
    <property type="match status" value="1"/>
</dbReference>
<dbReference type="GO" id="GO:0003677">
    <property type="term" value="F:DNA binding"/>
    <property type="evidence" value="ECO:0007669"/>
    <property type="project" value="UniProtKB-KW"/>
</dbReference>
<evidence type="ECO:0000259" key="2">
    <source>
        <dbReference type="PROSITE" id="PS50943"/>
    </source>
</evidence>
<dbReference type="Gene3D" id="2.10.109.10">
    <property type="entry name" value="Umud Fragment, subunit A"/>
    <property type="match status" value="1"/>
</dbReference>
<dbReference type="SMART" id="SM00530">
    <property type="entry name" value="HTH_XRE"/>
    <property type="match status" value="1"/>
</dbReference>
<dbReference type="PROSITE" id="PS50943">
    <property type="entry name" value="HTH_CROC1"/>
    <property type="match status" value="1"/>
</dbReference>
<accession>A0A1M6CH67</accession>
<gene>
    <name evidence="3" type="ORF">SAMN02745176_00775</name>
</gene>
<proteinExistence type="predicted"/>
<dbReference type="GO" id="GO:0005829">
    <property type="term" value="C:cytosol"/>
    <property type="evidence" value="ECO:0007669"/>
    <property type="project" value="TreeGrafter"/>
</dbReference>
<sequence length="238" mass="27081">MSIIGINIKNARTKKNLSMKELAKKSGVTEQYLADIESGKKVPNHKVIENISKALGIAIDLLEPSYFSQYFEEDGDKKPSKPSKEKIVEHKHEEADNTISSALSKAVRKIPVIDKITSIHNFPSKNDIVDYKYEPVFQNKGFNVSGEEFVYYIVQDDSMSNSRMLKGDLALIFITDSIRNGDIVLFTYKNKTYLRRIAYLDDENIIAYGDNYECEPLILNSTDINIIGKAVRIEFKIK</sequence>
<dbReference type="InterPro" id="IPR036286">
    <property type="entry name" value="LexA/Signal_pep-like_sf"/>
</dbReference>
<dbReference type="OrthoDB" id="14949at2"/>
<dbReference type="InterPro" id="IPR010982">
    <property type="entry name" value="Lambda_DNA-bd_dom_sf"/>
</dbReference>
<dbReference type="Proteomes" id="UP000184442">
    <property type="component" value="Unassembled WGS sequence"/>
</dbReference>
<dbReference type="Gene3D" id="1.10.260.40">
    <property type="entry name" value="lambda repressor-like DNA-binding domains"/>
    <property type="match status" value="1"/>
</dbReference>
<dbReference type="STRING" id="1122184.SAMN02745176_00775"/>
<keyword evidence="4" id="KW-1185">Reference proteome</keyword>
<dbReference type="InterPro" id="IPR015927">
    <property type="entry name" value="Peptidase_S24_S26A/B/C"/>
</dbReference>
<evidence type="ECO:0000313" key="3">
    <source>
        <dbReference type="EMBL" id="SHI60326.1"/>
    </source>
</evidence>
<dbReference type="EMBL" id="FQZS01000005">
    <property type="protein sequence ID" value="SHI60326.1"/>
    <property type="molecule type" value="Genomic_DNA"/>
</dbReference>
<name>A0A1M6CH67_9FIRM</name>
<keyword evidence="1" id="KW-0238">DNA-binding</keyword>
<feature type="domain" description="HTH cro/C1-type" evidence="2">
    <location>
        <begin position="8"/>
        <end position="62"/>
    </location>
</feature>
<dbReference type="Pfam" id="PF00717">
    <property type="entry name" value="Peptidase_S24"/>
    <property type="match status" value="1"/>
</dbReference>
<dbReference type="AlphaFoldDB" id="A0A1M6CH67"/>